<reference evidence="2" key="1">
    <citation type="submission" date="2022-07" db="EMBL/GenBank/DDBJ databases">
        <authorList>
            <person name="Wu T."/>
        </authorList>
    </citation>
    <scope>NUCLEOTIDE SEQUENCE</scope>
    <source>
        <strain evidence="2">SD-1</strain>
    </source>
</reference>
<keyword evidence="1" id="KW-0472">Membrane</keyword>
<protein>
    <submittedName>
        <fullName evidence="2">Uncharacterized protein</fullName>
    </submittedName>
</protein>
<dbReference type="AlphaFoldDB" id="A0AAX3EDZ6"/>
<evidence type="ECO:0000256" key="1">
    <source>
        <dbReference type="SAM" id="Phobius"/>
    </source>
</evidence>
<dbReference type="Proteomes" id="UP001163293">
    <property type="component" value="Chromosome"/>
</dbReference>
<dbReference type="EMBL" id="CP101185">
    <property type="protein sequence ID" value="UYV95969.1"/>
    <property type="molecule type" value="Genomic_DNA"/>
</dbReference>
<name>A0AAX3EDZ6_PAEUR</name>
<proteinExistence type="predicted"/>
<organism evidence="2 3">
    <name type="scientific">Paenarthrobacter ureafaciens</name>
    <dbReference type="NCBI Taxonomy" id="37931"/>
    <lineage>
        <taxon>Bacteria</taxon>
        <taxon>Bacillati</taxon>
        <taxon>Actinomycetota</taxon>
        <taxon>Actinomycetes</taxon>
        <taxon>Micrococcales</taxon>
        <taxon>Micrococcaceae</taxon>
        <taxon>Paenarthrobacter</taxon>
    </lineage>
</organism>
<keyword evidence="1" id="KW-1133">Transmembrane helix</keyword>
<evidence type="ECO:0000313" key="2">
    <source>
        <dbReference type="EMBL" id="UYV95969.1"/>
    </source>
</evidence>
<dbReference type="SUPFAM" id="SSF74653">
    <property type="entry name" value="TolA/TonB C-terminal domain"/>
    <property type="match status" value="1"/>
</dbReference>
<keyword evidence="1" id="KW-0812">Transmembrane</keyword>
<feature type="transmembrane region" description="Helical" evidence="1">
    <location>
        <begin position="27"/>
        <end position="48"/>
    </location>
</feature>
<keyword evidence="3" id="KW-1185">Reference proteome</keyword>
<gene>
    <name evidence="2" type="ORF">NL394_12850</name>
</gene>
<sequence>MMQEQQIDSEGTDATAAAGPGFMRRNALVVGVAALLATAVTVTGLTWGSQRNALDGQQQTITGLQGHLASIEAAKSEQVEQDVMQSLGVSQGRIHDDTQVVDRLVKTAFTWDSGQAYEAVRRNLKERYDLSEDGQFLTQFMPPARFNEDASGKRYYYIDTQGLNSSVNADMDLEVVKVTADQYTYAVQVEVAVTSDAVSQNKVAPDRVKSYRTVLVFLTVDAQGKVSGLSAIPSGGSTRHSR</sequence>
<dbReference type="RefSeq" id="WP_069694988.1">
    <property type="nucleotide sequence ID" value="NZ_CP043010.1"/>
</dbReference>
<evidence type="ECO:0000313" key="3">
    <source>
        <dbReference type="Proteomes" id="UP001163293"/>
    </source>
</evidence>
<accession>A0AAX3EDZ6</accession>